<dbReference type="EMBL" id="JAQQAF010000004">
    <property type="protein sequence ID" value="KAJ8490342.1"/>
    <property type="molecule type" value="Genomic_DNA"/>
</dbReference>
<keyword evidence="1" id="KW-0472">Membrane</keyword>
<accession>A0AAV8QSD8</accession>
<name>A0AAV8QSD8_ENSVE</name>
<evidence type="ECO:0000313" key="3">
    <source>
        <dbReference type="Proteomes" id="UP001222027"/>
    </source>
</evidence>
<keyword evidence="1" id="KW-0812">Transmembrane</keyword>
<evidence type="ECO:0000256" key="1">
    <source>
        <dbReference type="SAM" id="Phobius"/>
    </source>
</evidence>
<protein>
    <submittedName>
        <fullName evidence="2">Uncharacterized protein</fullName>
    </submittedName>
</protein>
<reference evidence="2 3" key="1">
    <citation type="submission" date="2022-12" db="EMBL/GenBank/DDBJ databases">
        <title>Chromosome-scale assembly of the Ensete ventricosum genome.</title>
        <authorList>
            <person name="Dussert Y."/>
            <person name="Stocks J."/>
            <person name="Wendawek A."/>
            <person name="Woldeyes F."/>
            <person name="Nichols R.A."/>
            <person name="Borrell J.S."/>
        </authorList>
    </citation>
    <scope>NUCLEOTIDE SEQUENCE [LARGE SCALE GENOMIC DNA]</scope>
    <source>
        <strain evidence="3">cv. Maze</strain>
        <tissue evidence="2">Seeds</tissue>
    </source>
</reference>
<dbReference type="Proteomes" id="UP001222027">
    <property type="component" value="Unassembled WGS sequence"/>
</dbReference>
<evidence type="ECO:0000313" key="2">
    <source>
        <dbReference type="EMBL" id="KAJ8490342.1"/>
    </source>
</evidence>
<comment type="caution">
    <text evidence="2">The sequence shown here is derived from an EMBL/GenBank/DDBJ whole genome shotgun (WGS) entry which is preliminary data.</text>
</comment>
<proteinExistence type="predicted"/>
<sequence length="104" mass="11950">MNAITATSRNNLVGLFMEIQSIIGNFSFSVVRFLTGQLYLPPPPLPVEFSPARSPPLARLHLRLIPWKKPRCYLIPPLSFRLLPLLPRMILQYLVIQLMTLPFH</sequence>
<dbReference type="AlphaFoldDB" id="A0AAV8QSD8"/>
<organism evidence="2 3">
    <name type="scientific">Ensete ventricosum</name>
    <name type="common">Abyssinian banana</name>
    <name type="synonym">Musa ensete</name>
    <dbReference type="NCBI Taxonomy" id="4639"/>
    <lineage>
        <taxon>Eukaryota</taxon>
        <taxon>Viridiplantae</taxon>
        <taxon>Streptophyta</taxon>
        <taxon>Embryophyta</taxon>
        <taxon>Tracheophyta</taxon>
        <taxon>Spermatophyta</taxon>
        <taxon>Magnoliopsida</taxon>
        <taxon>Liliopsida</taxon>
        <taxon>Zingiberales</taxon>
        <taxon>Musaceae</taxon>
        <taxon>Ensete</taxon>
    </lineage>
</organism>
<feature type="transmembrane region" description="Helical" evidence="1">
    <location>
        <begin position="12"/>
        <end position="34"/>
    </location>
</feature>
<keyword evidence="3" id="KW-1185">Reference proteome</keyword>
<gene>
    <name evidence="2" type="ORF">OPV22_012063</name>
</gene>
<keyword evidence="1" id="KW-1133">Transmembrane helix</keyword>